<dbReference type="Proteomes" id="UP001303115">
    <property type="component" value="Unassembled WGS sequence"/>
</dbReference>
<dbReference type="AlphaFoldDB" id="A0AAN6SRL4"/>
<evidence type="ECO:0000313" key="2">
    <source>
        <dbReference type="Proteomes" id="UP001303115"/>
    </source>
</evidence>
<organism evidence="1 2">
    <name type="scientific">Parachaetomium inaequale</name>
    <dbReference type="NCBI Taxonomy" id="2588326"/>
    <lineage>
        <taxon>Eukaryota</taxon>
        <taxon>Fungi</taxon>
        <taxon>Dikarya</taxon>
        <taxon>Ascomycota</taxon>
        <taxon>Pezizomycotina</taxon>
        <taxon>Sordariomycetes</taxon>
        <taxon>Sordariomycetidae</taxon>
        <taxon>Sordariales</taxon>
        <taxon>Chaetomiaceae</taxon>
        <taxon>Parachaetomium</taxon>
    </lineage>
</organism>
<sequence length="374" mass="42691">MATKATILHDVLTNELGPAIRDASIVSLTDGIDMLATGTGTLEEALDTVVGRYHECLLVDKAPWVPALDVDTLVRMARITRIIRYFTDLYIEFRIQHFSHALDMPRGDWRASPTEQHQIAQALLRLQIIASIHHPAFATQPIPDYFFAKMVGLFESWELEQISEVDQFIFSLVTSFRPLDKNPPGCSFRMRDYYSDFYYQEYYPRLGKFGAKLMAAQRADDELVGKLRTAPRERRAKMSGCGSAYSWLGTSHRWLRWRAQLPTPAASLELLEVSAEDARDSPTDPPWAWVHAWDGRKVKRWEDALVPEPPAGGDRHEYRRVNDLMQSWRWLGVMFWDRERAEELLKAKVLEGCTTGWLGSYLISVENGNLGAGA</sequence>
<keyword evidence="2" id="KW-1185">Reference proteome</keyword>
<reference evidence="2" key="1">
    <citation type="journal article" date="2023" name="Mol. Phylogenet. Evol.">
        <title>Genome-scale phylogeny and comparative genomics of the fungal order Sordariales.</title>
        <authorList>
            <person name="Hensen N."/>
            <person name="Bonometti L."/>
            <person name="Westerberg I."/>
            <person name="Brannstrom I.O."/>
            <person name="Guillou S."/>
            <person name="Cros-Aarteil S."/>
            <person name="Calhoun S."/>
            <person name="Haridas S."/>
            <person name="Kuo A."/>
            <person name="Mondo S."/>
            <person name="Pangilinan J."/>
            <person name="Riley R."/>
            <person name="LaButti K."/>
            <person name="Andreopoulos B."/>
            <person name="Lipzen A."/>
            <person name="Chen C."/>
            <person name="Yan M."/>
            <person name="Daum C."/>
            <person name="Ng V."/>
            <person name="Clum A."/>
            <person name="Steindorff A."/>
            <person name="Ohm R.A."/>
            <person name="Martin F."/>
            <person name="Silar P."/>
            <person name="Natvig D.O."/>
            <person name="Lalanne C."/>
            <person name="Gautier V."/>
            <person name="Ament-Velasquez S.L."/>
            <person name="Kruys A."/>
            <person name="Hutchinson M.I."/>
            <person name="Powell A.J."/>
            <person name="Barry K."/>
            <person name="Miller A.N."/>
            <person name="Grigoriev I.V."/>
            <person name="Debuchy R."/>
            <person name="Gladieux P."/>
            <person name="Hiltunen Thoren M."/>
            <person name="Johannesson H."/>
        </authorList>
    </citation>
    <scope>NUCLEOTIDE SEQUENCE [LARGE SCALE GENOMIC DNA]</scope>
    <source>
        <strain evidence="2">CBS 284.82</strain>
    </source>
</reference>
<protein>
    <submittedName>
        <fullName evidence="1">Uncharacterized protein</fullName>
    </submittedName>
</protein>
<comment type="caution">
    <text evidence="1">The sequence shown here is derived from an EMBL/GenBank/DDBJ whole genome shotgun (WGS) entry which is preliminary data.</text>
</comment>
<gene>
    <name evidence="1" type="ORF">C8A01DRAFT_36435</name>
</gene>
<dbReference type="EMBL" id="MU854397">
    <property type="protein sequence ID" value="KAK4039561.1"/>
    <property type="molecule type" value="Genomic_DNA"/>
</dbReference>
<proteinExistence type="predicted"/>
<evidence type="ECO:0000313" key="1">
    <source>
        <dbReference type="EMBL" id="KAK4039561.1"/>
    </source>
</evidence>
<name>A0AAN6SRL4_9PEZI</name>
<accession>A0AAN6SRL4</accession>